<evidence type="ECO:0000313" key="2">
    <source>
        <dbReference type="EMBL" id="SDM68705.1"/>
    </source>
</evidence>
<feature type="transmembrane region" description="Helical" evidence="1">
    <location>
        <begin position="6"/>
        <end position="26"/>
    </location>
</feature>
<keyword evidence="1" id="KW-0812">Transmembrane</keyword>
<proteinExistence type="predicted"/>
<keyword evidence="1" id="KW-1133">Transmembrane helix</keyword>
<dbReference type="RefSeq" id="WP_030429608.1">
    <property type="nucleotide sequence ID" value="NZ_JOEF01000007.1"/>
</dbReference>
<dbReference type="EMBL" id="LT629701">
    <property type="protein sequence ID" value="SDM68705.1"/>
    <property type="molecule type" value="Genomic_DNA"/>
</dbReference>
<dbReference type="AlphaFoldDB" id="A0A1G9VA02"/>
<keyword evidence="3" id="KW-1185">Reference proteome</keyword>
<name>A0A1G9VA02_ALLAB</name>
<keyword evidence="1" id="KW-0472">Membrane</keyword>
<dbReference type="eggNOG" id="ENOG502ZPPZ">
    <property type="taxonomic scope" value="Bacteria"/>
</dbReference>
<dbReference type="OrthoDB" id="3436761at2"/>
<accession>A0A1G9VA02</accession>
<dbReference type="Proteomes" id="UP000183376">
    <property type="component" value="Chromosome I"/>
</dbReference>
<evidence type="ECO:0000313" key="3">
    <source>
        <dbReference type="Proteomes" id="UP000183376"/>
    </source>
</evidence>
<feature type="transmembrane region" description="Helical" evidence="1">
    <location>
        <begin position="99"/>
        <end position="118"/>
    </location>
</feature>
<protein>
    <submittedName>
        <fullName evidence="2">Uncharacterized protein</fullName>
    </submittedName>
</protein>
<gene>
    <name evidence="2" type="ORF">SAMN04489726_2909</name>
</gene>
<evidence type="ECO:0000256" key="1">
    <source>
        <dbReference type="SAM" id="Phobius"/>
    </source>
</evidence>
<organism evidence="2 3">
    <name type="scientific">Allokutzneria albata</name>
    <name type="common">Kibdelosporangium albatum</name>
    <dbReference type="NCBI Taxonomy" id="211114"/>
    <lineage>
        <taxon>Bacteria</taxon>
        <taxon>Bacillati</taxon>
        <taxon>Actinomycetota</taxon>
        <taxon>Actinomycetes</taxon>
        <taxon>Pseudonocardiales</taxon>
        <taxon>Pseudonocardiaceae</taxon>
        <taxon>Allokutzneria</taxon>
    </lineage>
</organism>
<sequence>MPAVSRVLGAATTVYSAAIVLWPALLAKPCGMVRADGRVAPEIRSLISAIGVRDAAIGAAMMTAPEGRALRAVLVARVAADAADACIFGRRLPDRRARVKVAGFAATWATLCAVSAFAR</sequence>
<reference evidence="2 3" key="1">
    <citation type="submission" date="2016-10" db="EMBL/GenBank/DDBJ databases">
        <authorList>
            <person name="de Groot N.N."/>
        </authorList>
    </citation>
    <scope>NUCLEOTIDE SEQUENCE [LARGE SCALE GENOMIC DNA]</scope>
    <source>
        <strain evidence="2 3">DSM 44149</strain>
    </source>
</reference>